<feature type="compositionally biased region" description="Polar residues" evidence="7">
    <location>
        <begin position="686"/>
        <end position="699"/>
    </location>
</feature>
<organism evidence="10 11">
    <name type="scientific">Aplosporella prunicola CBS 121167</name>
    <dbReference type="NCBI Taxonomy" id="1176127"/>
    <lineage>
        <taxon>Eukaryota</taxon>
        <taxon>Fungi</taxon>
        <taxon>Dikarya</taxon>
        <taxon>Ascomycota</taxon>
        <taxon>Pezizomycotina</taxon>
        <taxon>Dothideomycetes</taxon>
        <taxon>Dothideomycetes incertae sedis</taxon>
        <taxon>Botryosphaeriales</taxon>
        <taxon>Aplosporellaceae</taxon>
        <taxon>Aplosporella</taxon>
    </lineage>
</organism>
<dbReference type="InterPro" id="IPR017946">
    <property type="entry name" value="PLC-like_Pdiesterase_TIM-brl"/>
</dbReference>
<keyword evidence="4 6" id="KW-0443">Lipid metabolism</keyword>
<keyword evidence="3 6" id="KW-0442">Lipid degradation</keyword>
<dbReference type="Pfam" id="PF00387">
    <property type="entry name" value="PI-PLC-Y"/>
    <property type="match status" value="1"/>
</dbReference>
<dbReference type="PROSITE" id="PS50008">
    <property type="entry name" value="PIPLC_Y_DOMAIN"/>
    <property type="match status" value="1"/>
</dbReference>
<comment type="catalytic activity">
    <reaction evidence="6">
        <text>a 1,2-diacyl-sn-glycero-3-phospho-(1D-myo-inositol-4,5-bisphosphate) + H2O = 1D-myo-inositol 1,4,5-trisphosphate + a 1,2-diacyl-sn-glycerol + H(+)</text>
        <dbReference type="Rhea" id="RHEA:33179"/>
        <dbReference type="ChEBI" id="CHEBI:15377"/>
        <dbReference type="ChEBI" id="CHEBI:15378"/>
        <dbReference type="ChEBI" id="CHEBI:17815"/>
        <dbReference type="ChEBI" id="CHEBI:58456"/>
        <dbReference type="ChEBI" id="CHEBI:203600"/>
        <dbReference type="EC" id="3.1.4.11"/>
    </reaction>
</comment>
<dbReference type="InterPro" id="IPR037755">
    <property type="entry name" value="Plc1_PH"/>
</dbReference>
<dbReference type="PANTHER" id="PTHR10336:SF36">
    <property type="entry name" value="1-PHOSPHATIDYLINOSITOL 4,5-BISPHOSPHATE PHOSPHODIESTERASE BETA-4"/>
    <property type="match status" value="1"/>
</dbReference>
<dbReference type="InterPro" id="IPR035892">
    <property type="entry name" value="C2_domain_sf"/>
</dbReference>
<dbReference type="GO" id="GO:0004435">
    <property type="term" value="F:phosphatidylinositol-4,5-bisphosphate phospholipase C activity"/>
    <property type="evidence" value="ECO:0007669"/>
    <property type="project" value="UniProtKB-EC"/>
</dbReference>
<dbReference type="CDD" id="cd13360">
    <property type="entry name" value="PH_PLC_fungal"/>
    <property type="match status" value="1"/>
</dbReference>
<evidence type="ECO:0000256" key="5">
    <source>
        <dbReference type="ARBA" id="ARBA00023224"/>
    </source>
</evidence>
<dbReference type="EC" id="3.1.4.11" evidence="1 6"/>
<dbReference type="PROSITE" id="PS50007">
    <property type="entry name" value="PIPLC_X_DOMAIN"/>
    <property type="match status" value="1"/>
</dbReference>
<dbReference type="SUPFAM" id="SSF50729">
    <property type="entry name" value="PH domain-like"/>
    <property type="match status" value="1"/>
</dbReference>
<feature type="compositionally biased region" description="Basic and acidic residues" evidence="7">
    <location>
        <begin position="1116"/>
        <end position="1134"/>
    </location>
</feature>
<feature type="domain" description="C2" evidence="8">
    <location>
        <begin position="899"/>
        <end position="1055"/>
    </location>
</feature>
<keyword evidence="5" id="KW-0807">Transducer</keyword>
<evidence type="ECO:0000313" key="11">
    <source>
        <dbReference type="Proteomes" id="UP000799438"/>
    </source>
</evidence>
<dbReference type="SMART" id="SM00239">
    <property type="entry name" value="C2"/>
    <property type="match status" value="1"/>
</dbReference>
<evidence type="ECO:0000259" key="8">
    <source>
        <dbReference type="PROSITE" id="PS50004"/>
    </source>
</evidence>
<dbReference type="Proteomes" id="UP000799438">
    <property type="component" value="Unassembled WGS sequence"/>
</dbReference>
<dbReference type="GO" id="GO:0051209">
    <property type="term" value="P:release of sequestered calcium ion into cytosol"/>
    <property type="evidence" value="ECO:0007669"/>
    <property type="project" value="TreeGrafter"/>
</dbReference>
<reference evidence="10" key="1">
    <citation type="journal article" date="2020" name="Stud. Mycol.">
        <title>101 Dothideomycetes genomes: a test case for predicting lifestyles and emergence of pathogens.</title>
        <authorList>
            <person name="Haridas S."/>
            <person name="Albert R."/>
            <person name="Binder M."/>
            <person name="Bloem J."/>
            <person name="Labutti K."/>
            <person name="Salamov A."/>
            <person name="Andreopoulos B."/>
            <person name="Baker S."/>
            <person name="Barry K."/>
            <person name="Bills G."/>
            <person name="Bluhm B."/>
            <person name="Cannon C."/>
            <person name="Castanera R."/>
            <person name="Culley D."/>
            <person name="Daum C."/>
            <person name="Ezra D."/>
            <person name="Gonzalez J."/>
            <person name="Henrissat B."/>
            <person name="Kuo A."/>
            <person name="Liang C."/>
            <person name="Lipzen A."/>
            <person name="Lutzoni F."/>
            <person name="Magnuson J."/>
            <person name="Mondo S."/>
            <person name="Nolan M."/>
            <person name="Ohm R."/>
            <person name="Pangilinan J."/>
            <person name="Park H.-J."/>
            <person name="Ramirez L."/>
            <person name="Alfaro M."/>
            <person name="Sun H."/>
            <person name="Tritt A."/>
            <person name="Yoshinaga Y."/>
            <person name="Zwiers L.-H."/>
            <person name="Turgeon B."/>
            <person name="Goodwin S."/>
            <person name="Spatafora J."/>
            <person name="Crous P."/>
            <person name="Grigoriev I."/>
        </authorList>
    </citation>
    <scope>NUCLEOTIDE SEQUENCE</scope>
    <source>
        <strain evidence="10">CBS 121167</strain>
    </source>
</reference>
<feature type="compositionally biased region" description="Low complexity" evidence="7">
    <location>
        <begin position="42"/>
        <end position="56"/>
    </location>
</feature>
<dbReference type="InterPro" id="IPR001711">
    <property type="entry name" value="PLipase_C_Pinositol-sp_Y"/>
</dbReference>
<proteinExistence type="predicted"/>
<evidence type="ECO:0000256" key="6">
    <source>
        <dbReference type="RuleBase" id="RU361133"/>
    </source>
</evidence>
<dbReference type="Gene3D" id="2.30.29.30">
    <property type="entry name" value="Pleckstrin-homology domain (PH domain)/Phosphotyrosine-binding domain (PTB)"/>
    <property type="match status" value="1"/>
</dbReference>
<gene>
    <name evidence="10" type="ORF">K452DRAFT_50689</name>
</gene>
<dbReference type="SUPFAM" id="SSF49562">
    <property type="entry name" value="C2 domain (Calcium/lipid-binding domain, CaLB)"/>
    <property type="match status" value="1"/>
</dbReference>
<dbReference type="SMART" id="SM00149">
    <property type="entry name" value="PLCYc"/>
    <property type="match status" value="1"/>
</dbReference>
<dbReference type="SMART" id="SM00148">
    <property type="entry name" value="PLCXc"/>
    <property type="match status" value="1"/>
</dbReference>
<dbReference type="InterPro" id="IPR001192">
    <property type="entry name" value="PI-PLC_fam"/>
</dbReference>
<dbReference type="InterPro" id="IPR000008">
    <property type="entry name" value="C2_dom"/>
</dbReference>
<dbReference type="InterPro" id="IPR000909">
    <property type="entry name" value="PLipase_C_PInositol-sp_X_dom"/>
</dbReference>
<feature type="region of interest" description="Disordered" evidence="7">
    <location>
        <begin position="124"/>
        <end position="182"/>
    </location>
</feature>
<dbReference type="GO" id="GO:0048015">
    <property type="term" value="P:phosphatidylinositol-mediated signaling"/>
    <property type="evidence" value="ECO:0007669"/>
    <property type="project" value="TreeGrafter"/>
</dbReference>
<feature type="compositionally biased region" description="Low complexity" evidence="7">
    <location>
        <begin position="710"/>
        <end position="727"/>
    </location>
</feature>
<dbReference type="InterPro" id="IPR011992">
    <property type="entry name" value="EF-hand-dom_pair"/>
</dbReference>
<dbReference type="SUPFAM" id="SSF47473">
    <property type="entry name" value="EF-hand"/>
    <property type="match status" value="1"/>
</dbReference>
<evidence type="ECO:0000259" key="9">
    <source>
        <dbReference type="PROSITE" id="PS50008"/>
    </source>
</evidence>
<dbReference type="EMBL" id="ML995489">
    <property type="protein sequence ID" value="KAF2140738.1"/>
    <property type="molecule type" value="Genomic_DNA"/>
</dbReference>
<keyword evidence="2 6" id="KW-0378">Hydrolase</keyword>
<dbReference type="OrthoDB" id="269822at2759"/>
<evidence type="ECO:0000256" key="4">
    <source>
        <dbReference type="ARBA" id="ARBA00023098"/>
    </source>
</evidence>
<protein>
    <recommendedName>
        <fullName evidence="1 6">Phosphoinositide phospholipase C</fullName>
        <ecNumber evidence="1 6">3.1.4.11</ecNumber>
    </recommendedName>
</protein>
<evidence type="ECO:0000256" key="2">
    <source>
        <dbReference type="ARBA" id="ARBA00022801"/>
    </source>
</evidence>
<dbReference type="FunFam" id="2.30.29.30:FF:000396">
    <property type="entry name" value="Phosphoinositide phospholipase C"/>
    <property type="match status" value="1"/>
</dbReference>
<dbReference type="PROSITE" id="PS50004">
    <property type="entry name" value="C2"/>
    <property type="match status" value="1"/>
</dbReference>
<dbReference type="GeneID" id="54304267"/>
<keyword evidence="11" id="KW-1185">Reference proteome</keyword>
<dbReference type="GO" id="GO:0016042">
    <property type="term" value="P:lipid catabolic process"/>
    <property type="evidence" value="ECO:0007669"/>
    <property type="project" value="UniProtKB-KW"/>
</dbReference>
<dbReference type="CDD" id="cd08598">
    <property type="entry name" value="PI-PLC1c_yeast"/>
    <property type="match status" value="1"/>
</dbReference>
<dbReference type="Gene3D" id="1.10.238.10">
    <property type="entry name" value="EF-hand"/>
    <property type="match status" value="1"/>
</dbReference>
<name>A0A6A6BAX5_9PEZI</name>
<dbReference type="CDD" id="cd00275">
    <property type="entry name" value="C2_PLC_like"/>
    <property type="match status" value="1"/>
</dbReference>
<evidence type="ECO:0000256" key="7">
    <source>
        <dbReference type="SAM" id="MobiDB-lite"/>
    </source>
</evidence>
<evidence type="ECO:0000256" key="3">
    <source>
        <dbReference type="ARBA" id="ARBA00022963"/>
    </source>
</evidence>
<feature type="compositionally biased region" description="Polar residues" evidence="7">
    <location>
        <begin position="67"/>
        <end position="76"/>
    </location>
</feature>
<feature type="region of interest" description="Disordered" evidence="7">
    <location>
        <begin position="679"/>
        <end position="768"/>
    </location>
</feature>
<dbReference type="Gene3D" id="3.20.20.190">
    <property type="entry name" value="Phosphatidylinositol (PI) phosphodiesterase"/>
    <property type="match status" value="1"/>
</dbReference>
<dbReference type="PRINTS" id="PR00390">
    <property type="entry name" value="PHPHLIPASEC"/>
</dbReference>
<dbReference type="Gene3D" id="2.60.40.150">
    <property type="entry name" value="C2 domain"/>
    <property type="match status" value="1"/>
</dbReference>
<evidence type="ECO:0000313" key="10">
    <source>
        <dbReference type="EMBL" id="KAF2140738.1"/>
    </source>
</evidence>
<feature type="region of interest" description="Disordered" evidence="7">
    <location>
        <begin position="1"/>
        <end position="107"/>
    </location>
</feature>
<dbReference type="AlphaFoldDB" id="A0A6A6BAX5"/>
<dbReference type="InterPro" id="IPR011993">
    <property type="entry name" value="PH-like_dom_sf"/>
</dbReference>
<evidence type="ECO:0000256" key="1">
    <source>
        <dbReference type="ARBA" id="ARBA00012368"/>
    </source>
</evidence>
<feature type="region of interest" description="Disordered" evidence="7">
    <location>
        <begin position="1086"/>
        <end position="1148"/>
    </location>
</feature>
<sequence length="1148" mass="128112">MTTSAGPSTHDAPVHNGGSRPKDPSPKAPFARSPSFPQVPHSFSNSPSRNSPTSNPTQWDADVRATASLSLQTTPEGLQPVRYPSSFPSTFSPLPDPAVSQPTSAPSAMAEAVALSKSPGLIRRISRGAHSRLTRQRGNNSSARRDHSAGPVIMRRRSDSRAADAQSDVSDLDLGGKGPWGGDEEAIEDYDATTSQESILSGINGLGISTAGRSNAPSSTSSEGGVGPIRSSLLEKGTFLTKVTKKKKQLMKFRLDFDSAKVCWDPSRPSKSFYVDDVREIRVGSEARNYREEFNVPLDQEDRFFTILYADPDQSKGRSFKTMHLIAPNHCIFNLWTSTLESVSRSRIEMMAGLAGTGEKTAKTLWRRTFERQNLPEDEERLDFPNTVKICRSLQINSSEAALRAQFDKAGEHSGYLRYGQFLNFVRRLKERRDIKPIYDSIKGVNADLDMTSFFKFLRERQGIDVTADLDHWVSVFEKFARTSRNKNLAYPSSCETLVPATMSFQGFQSFLTSPANHVLAVSKSEPCLLNRPLNEYFISSSHNTYLLGRQVAGHSSTEAYIVALQKGCRCIEIDCWDGSDGRPIVVHGRTLTTSVLFSDCISVIAKYAFVSSPYPLIISLEVHCNPEQQAMMTEIMKHHFGEQLIREPLVNNSQVLPSPEELRNKILIKVKSSEESDEKAVVGESYTTTRPRQRSFGSPFSRPITIDNSPIPDSPLLSTSPSMSPPERAGTFWSTPRTSTTSTGASFHSSAEDSDSPPAISVDKKRKKNSKITKVLGELGVYTRGIKFSDFRSSEAKTYNHVYSFAERTFDRLDNSDACSRDMLEEHNLRCLMRVYPSGYRINSSNFDPIKFWRRGVQMAALNWQTYDLGQQINDAMFAAGTDRTGYVLKPRELREPKHRDIILDGLRRKQKKLVKFSVEIISAQQLPRPSGMRSDATINPYVEFEMYSANDRARGAAIGEGGMDASARNGVSGIGAPLRKRTQIIEGNGYDPNFNAPINMTLETRYPDLVFVRWTVFNSTDGKSINNSNVPLATFTAKLSSLQQGYRHLPLYNTNGEEYLFSTLFCKIKLEDHVGIEENMQIHHIPSTDPSSPSQEARPLGKGDFLKRVFSRTPSERKRREKEKEARERDYGDAVGHFSRSSTFDK</sequence>
<dbReference type="RefSeq" id="XP_033396451.1">
    <property type="nucleotide sequence ID" value="XM_033546760.1"/>
</dbReference>
<feature type="domain" description="PI-PLC Y-box" evidence="9">
    <location>
        <begin position="777"/>
        <end position="896"/>
    </location>
</feature>
<dbReference type="CDD" id="cd16207">
    <property type="entry name" value="EFh_ScPlc1p_like"/>
    <property type="match status" value="1"/>
</dbReference>
<dbReference type="Pfam" id="PF00388">
    <property type="entry name" value="PI-PLC-X"/>
    <property type="match status" value="1"/>
</dbReference>
<accession>A0A6A6BAX5</accession>
<dbReference type="SUPFAM" id="SSF51695">
    <property type="entry name" value="PLC-like phosphodiesterases"/>
    <property type="match status" value="1"/>
</dbReference>
<dbReference type="PANTHER" id="PTHR10336">
    <property type="entry name" value="PHOSPHOINOSITIDE-SPECIFIC PHOSPHOLIPASE C FAMILY PROTEIN"/>
    <property type="match status" value="1"/>
</dbReference>
<feature type="compositionally biased region" description="Basic residues" evidence="7">
    <location>
        <begin position="124"/>
        <end position="135"/>
    </location>
</feature>
<feature type="compositionally biased region" description="Low complexity" evidence="7">
    <location>
        <begin position="84"/>
        <end position="93"/>
    </location>
</feature>
<feature type="compositionally biased region" description="Polar residues" evidence="7">
    <location>
        <begin position="733"/>
        <end position="750"/>
    </location>
</feature>
<dbReference type="FunFam" id="2.60.40.150:FF:000201">
    <property type="entry name" value="Phosphoinositide phospholipase C"/>
    <property type="match status" value="1"/>
</dbReference>